<proteinExistence type="predicted"/>
<dbReference type="InterPro" id="IPR036390">
    <property type="entry name" value="WH_DNA-bd_sf"/>
</dbReference>
<dbReference type="GO" id="GO:0003700">
    <property type="term" value="F:DNA-binding transcription factor activity"/>
    <property type="evidence" value="ECO:0007669"/>
    <property type="project" value="InterPro"/>
</dbReference>
<evidence type="ECO:0000313" key="6">
    <source>
        <dbReference type="Proteomes" id="UP000507962"/>
    </source>
</evidence>
<keyword evidence="3" id="KW-0804">Transcription</keyword>
<name>A0A4U8YJH6_9BACT</name>
<keyword evidence="2" id="KW-0238">DNA-binding</keyword>
<dbReference type="GO" id="GO:0003677">
    <property type="term" value="F:DNA binding"/>
    <property type="evidence" value="ECO:0007669"/>
    <property type="project" value="UniProtKB-KW"/>
</dbReference>
<dbReference type="InterPro" id="IPR000835">
    <property type="entry name" value="HTH_MarR-typ"/>
</dbReference>
<dbReference type="Proteomes" id="UP000507962">
    <property type="component" value="Unassembled WGS sequence"/>
</dbReference>
<dbReference type="PROSITE" id="PS50995">
    <property type="entry name" value="HTH_MARR_2"/>
    <property type="match status" value="1"/>
</dbReference>
<dbReference type="PRINTS" id="PR00598">
    <property type="entry name" value="HTHMARR"/>
</dbReference>
<dbReference type="SUPFAM" id="SSF46785">
    <property type="entry name" value="Winged helix' DNA-binding domain"/>
    <property type="match status" value="1"/>
</dbReference>
<dbReference type="AlphaFoldDB" id="A0A4U8YJH6"/>
<evidence type="ECO:0000256" key="3">
    <source>
        <dbReference type="ARBA" id="ARBA00023163"/>
    </source>
</evidence>
<feature type="domain" description="HTH marR-type" evidence="4">
    <location>
        <begin position="8"/>
        <end position="140"/>
    </location>
</feature>
<evidence type="ECO:0000259" key="4">
    <source>
        <dbReference type="PROSITE" id="PS50995"/>
    </source>
</evidence>
<dbReference type="Gene3D" id="1.10.10.10">
    <property type="entry name" value="Winged helix-like DNA-binding domain superfamily/Winged helix DNA-binding domain"/>
    <property type="match status" value="1"/>
</dbReference>
<dbReference type="PANTHER" id="PTHR42756">
    <property type="entry name" value="TRANSCRIPTIONAL REGULATOR, MARR"/>
    <property type="match status" value="1"/>
</dbReference>
<evidence type="ECO:0000313" key="5">
    <source>
        <dbReference type="EMBL" id="VFQ43199.1"/>
    </source>
</evidence>
<reference evidence="5 6" key="1">
    <citation type="submission" date="2019-03" db="EMBL/GenBank/DDBJ databases">
        <authorList>
            <person name="Nijsse B."/>
        </authorList>
    </citation>
    <scope>NUCLEOTIDE SEQUENCE [LARGE SCALE GENOMIC DNA]</scope>
    <source>
        <strain evidence="5">Desulfoluna butyratoxydans MSL71</strain>
    </source>
</reference>
<dbReference type="EMBL" id="CAADHO010000001">
    <property type="protein sequence ID" value="VFQ43199.1"/>
    <property type="molecule type" value="Genomic_DNA"/>
</dbReference>
<dbReference type="RefSeq" id="WP_180137379.1">
    <property type="nucleotide sequence ID" value="NZ_CAADHO010000001.1"/>
</dbReference>
<dbReference type="SMART" id="SM00347">
    <property type="entry name" value="HTH_MARR"/>
    <property type="match status" value="1"/>
</dbReference>
<dbReference type="InterPro" id="IPR036388">
    <property type="entry name" value="WH-like_DNA-bd_sf"/>
</dbReference>
<sequence length="165" mass="18487">MVDDHDICYDLLISLRQIIRATDLHSKQLVKKYGLTGPQLVVIQVIAREGEISIGSLAKKVSLSQATVTNIVERLEKNGVLKRKKGETDKRRVLVAATDKALEIIQNKPSLLHEQFVARFNKLESWEQTLLLSSLQRIASMMNAENLEVAPILFSGPINTLEAKE</sequence>
<dbReference type="PANTHER" id="PTHR42756:SF1">
    <property type="entry name" value="TRANSCRIPTIONAL REPRESSOR OF EMRAB OPERON"/>
    <property type="match status" value="1"/>
</dbReference>
<accession>A0A4U8YJH6</accession>
<evidence type="ECO:0000256" key="1">
    <source>
        <dbReference type="ARBA" id="ARBA00023015"/>
    </source>
</evidence>
<gene>
    <name evidence="5" type="ORF">MSL71_8270</name>
</gene>
<evidence type="ECO:0000256" key="2">
    <source>
        <dbReference type="ARBA" id="ARBA00023125"/>
    </source>
</evidence>
<keyword evidence="6" id="KW-1185">Reference proteome</keyword>
<dbReference type="Pfam" id="PF01047">
    <property type="entry name" value="MarR"/>
    <property type="match status" value="1"/>
</dbReference>
<keyword evidence="1" id="KW-0805">Transcription regulation</keyword>
<organism evidence="5 6">
    <name type="scientific">Desulfoluna butyratoxydans</name>
    <dbReference type="NCBI Taxonomy" id="231438"/>
    <lineage>
        <taxon>Bacteria</taxon>
        <taxon>Pseudomonadati</taxon>
        <taxon>Thermodesulfobacteriota</taxon>
        <taxon>Desulfobacteria</taxon>
        <taxon>Desulfobacterales</taxon>
        <taxon>Desulfolunaceae</taxon>
        <taxon>Desulfoluna</taxon>
    </lineage>
</organism>
<protein>
    <submittedName>
        <fullName evidence="5">Marr-type hth domain</fullName>
    </submittedName>
</protein>